<evidence type="ECO:0000313" key="3">
    <source>
        <dbReference type="Proteomes" id="UP000078343"/>
    </source>
</evidence>
<comment type="caution">
    <text evidence="2">The sequence shown here is derived from an EMBL/GenBank/DDBJ whole genome shotgun (WGS) entry which is preliminary data.</text>
</comment>
<gene>
    <name evidence="2" type="ORF">AYL99_11886</name>
</gene>
<feature type="region of interest" description="Disordered" evidence="1">
    <location>
        <begin position="35"/>
        <end position="55"/>
    </location>
</feature>
<accession>A0A178Z2D9</accession>
<dbReference type="Proteomes" id="UP000078343">
    <property type="component" value="Unassembled WGS sequence"/>
</dbReference>
<organism evidence="2 3">
    <name type="scientific">Fonsecaea erecta</name>
    <dbReference type="NCBI Taxonomy" id="1367422"/>
    <lineage>
        <taxon>Eukaryota</taxon>
        <taxon>Fungi</taxon>
        <taxon>Dikarya</taxon>
        <taxon>Ascomycota</taxon>
        <taxon>Pezizomycotina</taxon>
        <taxon>Eurotiomycetes</taxon>
        <taxon>Chaetothyriomycetidae</taxon>
        <taxon>Chaetothyriales</taxon>
        <taxon>Herpotrichiellaceae</taxon>
        <taxon>Fonsecaea</taxon>
    </lineage>
</organism>
<proteinExistence type="predicted"/>
<keyword evidence="3" id="KW-1185">Reference proteome</keyword>
<dbReference type="RefSeq" id="XP_018687231.1">
    <property type="nucleotide sequence ID" value="XM_018843390.1"/>
</dbReference>
<evidence type="ECO:0000313" key="2">
    <source>
        <dbReference type="EMBL" id="OAP53864.1"/>
    </source>
</evidence>
<dbReference type="GeneID" id="30016053"/>
<evidence type="ECO:0000256" key="1">
    <source>
        <dbReference type="SAM" id="MobiDB-lite"/>
    </source>
</evidence>
<dbReference type="AlphaFoldDB" id="A0A178Z2D9"/>
<reference evidence="2 3" key="1">
    <citation type="submission" date="2016-04" db="EMBL/GenBank/DDBJ databases">
        <title>Draft genome of Fonsecaea erecta CBS 125763.</title>
        <authorList>
            <person name="Weiss V.A."/>
            <person name="Vicente V.A."/>
            <person name="Raittz R.T."/>
            <person name="Moreno L.F."/>
            <person name="De Souza E.M."/>
            <person name="Pedrosa F.O."/>
            <person name="Steffens M.B."/>
            <person name="Faoro H."/>
            <person name="Tadra-Sfeir M.Z."/>
            <person name="Najafzadeh M.J."/>
            <person name="Felipe M.S."/>
            <person name="Teixeira M."/>
            <person name="Sun J."/>
            <person name="Xi L."/>
            <person name="Gomes R."/>
            <person name="De Azevedo C.M."/>
            <person name="Salgado C.G."/>
            <person name="Da Silva M.B."/>
            <person name="Nascimento M.F."/>
            <person name="Queiroz-Telles F."/>
            <person name="Attili D.S."/>
            <person name="Gorbushina A."/>
        </authorList>
    </citation>
    <scope>NUCLEOTIDE SEQUENCE [LARGE SCALE GENOMIC DNA]</scope>
    <source>
        <strain evidence="2 3">CBS 125763</strain>
    </source>
</reference>
<feature type="compositionally biased region" description="Basic and acidic residues" evidence="1">
    <location>
        <begin position="41"/>
        <end position="51"/>
    </location>
</feature>
<protein>
    <submittedName>
        <fullName evidence="2">Uncharacterized protein</fullName>
    </submittedName>
</protein>
<dbReference type="EMBL" id="LVYI01000018">
    <property type="protein sequence ID" value="OAP53864.1"/>
    <property type="molecule type" value="Genomic_DNA"/>
</dbReference>
<name>A0A178Z2D9_9EURO</name>
<sequence>MTSAYRSSIPSRNPCKTEWPDDVLLHPCYADDEAAGDGVDGDEHLHDRDEEATATGSTTIITPPIEVMSSNVNTDEVVDSPMDTGSFPCPFPFLNTNPNVDVSGSTLVMTTCRTCNREYIGQITKMIPCNRASMFRSLCMSSNIVMGMNEYCIASSSGLGIMSILTHSNYVAYMPLSSITDVHASRLYVTSQAWEGLPRATSTSPSHFFLLRLEDSCGGSLASFFFLHVITDRTTNECTIVDMDVNIQSLTNKDRIIKPYAPGGFF</sequence>